<evidence type="ECO:0000259" key="1">
    <source>
        <dbReference type="Pfam" id="PF09557"/>
    </source>
</evidence>
<evidence type="ECO:0000313" key="3">
    <source>
        <dbReference type="Proteomes" id="UP000245048"/>
    </source>
</evidence>
<gene>
    <name evidence="2" type="ORF">CR165_00575</name>
</gene>
<reference evidence="3" key="1">
    <citation type="submission" date="2017-10" db="EMBL/GenBank/DDBJ databases">
        <authorList>
            <person name="Toshchakov S.V."/>
            <person name="Goeva M.A."/>
        </authorList>
    </citation>
    <scope>NUCLEOTIDE SEQUENCE [LARGE SCALE GENOMIC DNA]</scope>
    <source>
        <strain evidence="3">JR1/69-1-13</strain>
    </source>
</reference>
<dbReference type="Pfam" id="PF09557">
    <property type="entry name" value="DUF2382"/>
    <property type="match status" value="1"/>
</dbReference>
<name>A0A2U1VAD2_9PROT</name>
<dbReference type="EMBL" id="PDOA01000001">
    <property type="protein sequence ID" value="PWC30880.1"/>
    <property type="molecule type" value="Genomic_DNA"/>
</dbReference>
<keyword evidence="3" id="KW-1185">Reference proteome</keyword>
<feature type="domain" description="DUF2382" evidence="1">
    <location>
        <begin position="11"/>
        <end position="115"/>
    </location>
</feature>
<evidence type="ECO:0000313" key="2">
    <source>
        <dbReference type="EMBL" id="PWC30880.1"/>
    </source>
</evidence>
<sequence length="140" mass="15950">MPAQTDPEAVLRLAEEELHVEARRRETGRVRVSVRTGTITEEVGQSLRSSHASVERVPVDREIQEVPPTREVDGVLIIPVVEEVLVVEKRLVLREEIHLRMDETEEWVRQPVERRVQHAVVERLAPEADDSSIDPGKDIS</sequence>
<comment type="caution">
    <text evidence="2">The sequence shown here is derived from an EMBL/GenBank/DDBJ whole genome shotgun (WGS) entry which is preliminary data.</text>
</comment>
<dbReference type="OrthoDB" id="7282367at2"/>
<dbReference type="AlphaFoldDB" id="A0A2U1VAD2"/>
<dbReference type="Proteomes" id="UP000245048">
    <property type="component" value="Unassembled WGS sequence"/>
</dbReference>
<dbReference type="InterPro" id="IPR019060">
    <property type="entry name" value="DUF2382"/>
</dbReference>
<accession>A0A2U1VAD2</accession>
<proteinExistence type="predicted"/>
<dbReference type="RefSeq" id="WP_109515449.1">
    <property type="nucleotide sequence ID" value="NZ_PDOA01000001.1"/>
</dbReference>
<protein>
    <recommendedName>
        <fullName evidence="1">DUF2382 domain-containing protein</fullName>
    </recommendedName>
</protein>
<organism evidence="2 3">
    <name type="scientific">Teichococcus aestuarii</name>
    <dbReference type="NCBI Taxonomy" id="568898"/>
    <lineage>
        <taxon>Bacteria</taxon>
        <taxon>Pseudomonadati</taxon>
        <taxon>Pseudomonadota</taxon>
        <taxon>Alphaproteobacteria</taxon>
        <taxon>Acetobacterales</taxon>
        <taxon>Roseomonadaceae</taxon>
        <taxon>Roseomonas</taxon>
    </lineage>
</organism>